<accession>A0A562I1J4</accession>
<comment type="caution">
    <text evidence="10">The sequence shown here is derived from an EMBL/GenBank/DDBJ whole genome shotgun (WGS) entry which is preliminary data.</text>
</comment>
<evidence type="ECO:0000313" key="10">
    <source>
        <dbReference type="EMBL" id="TWH64686.1"/>
    </source>
</evidence>
<evidence type="ECO:0000259" key="8">
    <source>
        <dbReference type="Pfam" id="PF02601"/>
    </source>
</evidence>
<keyword evidence="3 5" id="KW-0378">Hydrolase</keyword>
<comment type="function">
    <text evidence="5">Bidirectionally degrades single-stranded DNA into large acid-insoluble oligonucleotides, which are then degraded further into small acid-soluble oligonucleotides.</text>
</comment>
<evidence type="ECO:0000256" key="3">
    <source>
        <dbReference type="ARBA" id="ARBA00022801"/>
    </source>
</evidence>
<dbReference type="GO" id="GO:0008855">
    <property type="term" value="F:exodeoxyribonuclease VII activity"/>
    <property type="evidence" value="ECO:0007669"/>
    <property type="project" value="UniProtKB-UniRule"/>
</dbReference>
<evidence type="ECO:0000256" key="7">
    <source>
        <dbReference type="SAM" id="Coils"/>
    </source>
</evidence>
<dbReference type="NCBIfam" id="TIGR00237">
    <property type="entry name" value="xseA"/>
    <property type="match status" value="1"/>
</dbReference>
<dbReference type="GO" id="GO:0009318">
    <property type="term" value="C:exodeoxyribonuclease VII complex"/>
    <property type="evidence" value="ECO:0007669"/>
    <property type="project" value="UniProtKB-UniRule"/>
</dbReference>
<comment type="subunit">
    <text evidence="5">Heterooligomer composed of large and small subunits.</text>
</comment>
<evidence type="ECO:0000256" key="1">
    <source>
        <dbReference type="ARBA" id="ARBA00022490"/>
    </source>
</evidence>
<dbReference type="AlphaFoldDB" id="A0A562I1J4"/>
<dbReference type="Pfam" id="PF02601">
    <property type="entry name" value="Exonuc_VII_L"/>
    <property type="match status" value="1"/>
</dbReference>
<feature type="coiled-coil region" evidence="7">
    <location>
        <begin position="264"/>
        <end position="299"/>
    </location>
</feature>
<dbReference type="CDD" id="cd04489">
    <property type="entry name" value="ExoVII_LU_OBF"/>
    <property type="match status" value="1"/>
</dbReference>
<feature type="domain" description="Exonuclease VII large subunit C-terminal" evidence="8">
    <location>
        <begin position="124"/>
        <end position="337"/>
    </location>
</feature>
<dbReference type="GO" id="GO:0006308">
    <property type="term" value="P:DNA catabolic process"/>
    <property type="evidence" value="ECO:0007669"/>
    <property type="project" value="UniProtKB-UniRule"/>
</dbReference>
<dbReference type="GO" id="GO:0005737">
    <property type="term" value="C:cytoplasm"/>
    <property type="evidence" value="ECO:0007669"/>
    <property type="project" value="UniProtKB-SubCell"/>
</dbReference>
<keyword evidence="1 5" id="KW-0963">Cytoplasm</keyword>
<feature type="domain" description="OB-fold nucleic acid binding" evidence="9">
    <location>
        <begin position="9"/>
        <end position="100"/>
    </location>
</feature>
<evidence type="ECO:0000256" key="6">
    <source>
        <dbReference type="RuleBase" id="RU004355"/>
    </source>
</evidence>
<keyword evidence="2 5" id="KW-0540">Nuclease</keyword>
<dbReference type="Proteomes" id="UP000319627">
    <property type="component" value="Unassembled WGS sequence"/>
</dbReference>
<reference evidence="10 11" key="1">
    <citation type="submission" date="2019-07" db="EMBL/GenBank/DDBJ databases">
        <title>Genomic Encyclopedia of Type Strains, Phase I: the one thousand microbial genomes (KMG-I) project.</title>
        <authorList>
            <person name="Kyrpides N."/>
        </authorList>
    </citation>
    <scope>NUCLEOTIDE SEQUENCE [LARGE SCALE GENOMIC DNA]</scope>
    <source>
        <strain evidence="10 11">DSM 375</strain>
    </source>
</reference>
<name>A0A562I1J4_9GAMM</name>
<proteinExistence type="inferred from homology"/>
<dbReference type="InterPro" id="IPR003753">
    <property type="entry name" value="Exonuc_VII_L"/>
</dbReference>
<keyword evidence="7" id="KW-0175">Coiled coil</keyword>
<keyword evidence="4 5" id="KW-0269">Exonuclease</keyword>
<dbReference type="InterPro" id="IPR025824">
    <property type="entry name" value="OB-fold_nuc-bd_dom"/>
</dbReference>
<dbReference type="PANTHER" id="PTHR30008">
    <property type="entry name" value="EXODEOXYRIBONUCLEASE 7 LARGE SUBUNIT"/>
    <property type="match status" value="1"/>
</dbReference>
<gene>
    <name evidence="5" type="primary">xseA</name>
    <name evidence="10" type="ORF">LX59_02031</name>
</gene>
<dbReference type="Pfam" id="PF13742">
    <property type="entry name" value="tRNA_anti_2"/>
    <property type="match status" value="1"/>
</dbReference>
<comment type="similarity">
    <text evidence="5 6">Belongs to the XseA family.</text>
</comment>
<keyword evidence="11" id="KW-1185">Reference proteome</keyword>
<evidence type="ECO:0000256" key="5">
    <source>
        <dbReference type="HAMAP-Rule" id="MF_00378"/>
    </source>
</evidence>
<dbReference type="EC" id="3.1.11.6" evidence="5"/>
<dbReference type="EMBL" id="VLKG01000007">
    <property type="protein sequence ID" value="TWH64686.1"/>
    <property type="molecule type" value="Genomic_DNA"/>
</dbReference>
<dbReference type="HAMAP" id="MF_00378">
    <property type="entry name" value="Exonuc_7_L"/>
    <property type="match status" value="1"/>
</dbReference>
<comment type="subcellular location">
    <subcellularLocation>
        <location evidence="5 6">Cytoplasm</location>
    </subcellularLocation>
</comment>
<dbReference type="RefSeq" id="WP_144571736.1">
    <property type="nucleotide sequence ID" value="NZ_VLKG01000007.1"/>
</dbReference>
<dbReference type="PANTHER" id="PTHR30008:SF0">
    <property type="entry name" value="EXODEOXYRIBONUCLEASE 7 LARGE SUBUNIT"/>
    <property type="match status" value="1"/>
</dbReference>
<comment type="catalytic activity">
    <reaction evidence="5 6">
        <text>Exonucleolytic cleavage in either 5'- to 3'- or 3'- to 5'-direction to yield nucleoside 5'-phosphates.</text>
        <dbReference type="EC" id="3.1.11.6"/>
    </reaction>
</comment>
<protein>
    <recommendedName>
        <fullName evidence="5">Exodeoxyribonuclease 7 large subunit</fullName>
        <ecNumber evidence="5">3.1.11.6</ecNumber>
    </recommendedName>
    <alternativeName>
        <fullName evidence="5">Exodeoxyribonuclease VII large subunit</fullName>
        <shortName evidence="5">Exonuclease VII large subunit</shortName>
    </alternativeName>
</protein>
<dbReference type="InterPro" id="IPR020579">
    <property type="entry name" value="Exonuc_VII_lsu_C"/>
</dbReference>
<evidence type="ECO:0000256" key="2">
    <source>
        <dbReference type="ARBA" id="ARBA00022722"/>
    </source>
</evidence>
<dbReference type="OrthoDB" id="9802795at2"/>
<dbReference type="GO" id="GO:0003676">
    <property type="term" value="F:nucleic acid binding"/>
    <property type="evidence" value="ECO:0007669"/>
    <property type="project" value="InterPro"/>
</dbReference>
<evidence type="ECO:0000259" key="9">
    <source>
        <dbReference type="Pfam" id="PF13742"/>
    </source>
</evidence>
<evidence type="ECO:0000313" key="11">
    <source>
        <dbReference type="Proteomes" id="UP000319627"/>
    </source>
</evidence>
<evidence type="ECO:0000256" key="4">
    <source>
        <dbReference type="ARBA" id="ARBA00022839"/>
    </source>
</evidence>
<sequence length="400" mass="44752">MRPAHPEILSVSQLNSRARLLLEDIFEYVCVQGELSNLAKPASGHIYFSLKDAQAQVRCALFKPLALAYRSLCDGQAVLAYGRLSLFEGRGDYQLIIERLEQAGEGRLRQAFEALKERLNQAGLFDQSRKKPLPAYPQRVGIISSPTGAVIRDIMSVFQRRAPHIRLSLIPTLVQGKEATAQIVQAIQQADRQSFDALILARGGGSLEDLWCFNEEAVAWAIAACTTPIISAIGHETDVSISDFVADVRAPTPSAAAELLAPHQQELQRQLSDLKLRLHQALRQQLQGQQQRLEYLRQRLNAPYSILNQNDHNLRLREQRLHQAMHQAIKERQRHLTGLGHTLHAISPLATLNRGYSILLDEQGQAIRRAAQVQPGQQLNARLVEGNLQLQVISRTNRSD</sequence>
<organism evidence="10 11">
    <name type="scientific">Azomonas agilis</name>
    <dbReference type="NCBI Taxonomy" id="116849"/>
    <lineage>
        <taxon>Bacteria</taxon>
        <taxon>Pseudomonadati</taxon>
        <taxon>Pseudomonadota</taxon>
        <taxon>Gammaproteobacteria</taxon>
        <taxon>Pseudomonadales</taxon>
        <taxon>Pseudomonadaceae</taxon>
        <taxon>Azomonas</taxon>
    </lineage>
</organism>